<reference evidence="3" key="1">
    <citation type="submission" date="2018-08" db="EMBL/GenBank/DDBJ databases">
        <authorList>
            <person name="Rossello M."/>
        </authorList>
    </citation>
    <scope>NUCLEOTIDE SEQUENCE [LARGE SCALE GENOMIC DNA]</scope>
    <source>
        <strain evidence="3">cv. Chinese Spring</strain>
    </source>
</reference>
<feature type="signal peptide" evidence="2">
    <location>
        <begin position="1"/>
        <end position="21"/>
    </location>
</feature>
<feature type="compositionally biased region" description="Basic and acidic residues" evidence="1">
    <location>
        <begin position="49"/>
        <end position="60"/>
    </location>
</feature>
<dbReference type="Gramene" id="TraesCS3D03G0360000.1">
    <property type="protein sequence ID" value="TraesCS3D03G0360000.1.CDS"/>
    <property type="gene ID" value="TraesCS3D03G0360000"/>
</dbReference>
<dbReference type="AlphaFoldDB" id="A0A3B6GRF0"/>
<dbReference type="Gramene" id="TraesCLE_scaffold_119998_01G000100.1">
    <property type="protein sequence ID" value="TraesCLE_scaffold_119998_01G000100.1"/>
    <property type="gene ID" value="TraesCLE_scaffold_119998_01G000100"/>
</dbReference>
<dbReference type="Gramene" id="TraesLAC3D03G01794530.1">
    <property type="protein sequence ID" value="TraesLAC3D03G01794530.1"/>
    <property type="gene ID" value="TraesLAC3D03G01794530"/>
</dbReference>
<dbReference type="Gramene" id="TraesSTA3D03G01847940.1">
    <property type="protein sequence ID" value="TraesSTA3D03G01847940.1"/>
    <property type="gene ID" value="TraesSTA3D03G01847940"/>
</dbReference>
<feature type="region of interest" description="Disordered" evidence="1">
    <location>
        <begin position="49"/>
        <end position="68"/>
    </location>
</feature>
<evidence type="ECO:0000313" key="3">
    <source>
        <dbReference type="EnsemblPlants" id="TraesCS3D02G167200.1"/>
    </source>
</evidence>
<dbReference type="SMR" id="A0A3B6GRF0"/>
<evidence type="ECO:0000313" key="4">
    <source>
        <dbReference type="Proteomes" id="UP000019116"/>
    </source>
</evidence>
<proteinExistence type="predicted"/>
<dbReference type="Gramene" id="TraesJAG3D03G01861680.1">
    <property type="protein sequence ID" value="TraesJAG3D03G01861680.1"/>
    <property type="gene ID" value="TraesJAG3D03G01861680"/>
</dbReference>
<dbReference type="Gramene" id="TraesCAD_scaffold_158098_01G000100.1">
    <property type="protein sequence ID" value="TraesCAD_scaffold_158098_01G000100.1"/>
    <property type="gene ID" value="TraesCAD_scaffold_158098_01G000100"/>
</dbReference>
<dbReference type="Gramene" id="TraesWEE_scaffold_137265_01G000100.1">
    <property type="protein sequence ID" value="TraesWEE_scaffold_137265_01G000100.1"/>
    <property type="gene ID" value="TraesWEE_scaffold_137265_01G000100"/>
</dbReference>
<dbReference type="EnsemblPlants" id="TraesCS3D02G167200.1">
    <property type="protein sequence ID" value="TraesCS3D02G167200.1"/>
    <property type="gene ID" value="TraesCS3D02G167200"/>
</dbReference>
<reference evidence="3" key="2">
    <citation type="submission" date="2018-10" db="UniProtKB">
        <authorList>
            <consortium name="EnsemblPlants"/>
        </authorList>
    </citation>
    <scope>IDENTIFICATION</scope>
</reference>
<accession>A0A3B6GRF0</accession>
<evidence type="ECO:0000256" key="2">
    <source>
        <dbReference type="SAM" id="SignalP"/>
    </source>
</evidence>
<feature type="chain" id="PRO_5043174598" evidence="2">
    <location>
        <begin position="22"/>
        <end position="68"/>
    </location>
</feature>
<dbReference type="Gramene" id="TraesJUL3D03G01870900.1">
    <property type="protein sequence ID" value="TraesJUL3D03G01870900.1"/>
    <property type="gene ID" value="TraesJUL3D03G01870900"/>
</dbReference>
<dbReference type="Gramene" id="TraesPARA_EIv1.0_1088300.1">
    <property type="protein sequence ID" value="TraesPARA_EIv1.0_1088300.1.CDS"/>
    <property type="gene ID" value="TraesPARA_EIv1.0_1088300"/>
</dbReference>
<dbReference type="Gramene" id="TraesLDM3D03G01851450.1">
    <property type="protein sequence ID" value="TraesLDM3D03G01851450.1"/>
    <property type="gene ID" value="TraesLDM3D03G01851450"/>
</dbReference>
<dbReference type="Gramene" id="TraesNOR3D03G01880030.1">
    <property type="protein sequence ID" value="TraesNOR3D03G01880030.1"/>
    <property type="gene ID" value="TraesNOR3D03G01880030"/>
</dbReference>
<dbReference type="Gramene" id="TraesMAC3D03G01851620.1">
    <property type="protein sequence ID" value="TraesMAC3D03G01851620.1"/>
    <property type="gene ID" value="TraesMAC3D03G01851620"/>
</dbReference>
<dbReference type="Gramene" id="TraesCS3D02G167200.1">
    <property type="protein sequence ID" value="TraesCS3D02G167200.1"/>
    <property type="gene ID" value="TraesCS3D02G167200"/>
</dbReference>
<dbReference type="Gramene" id="TraesROB_scaffold_125476_01G000100.1">
    <property type="protein sequence ID" value="TraesROB_scaffold_125476_01G000100.1"/>
    <property type="gene ID" value="TraesROB_scaffold_125476_01G000100"/>
</dbReference>
<dbReference type="Gramene" id="TraesSYM3D03G01876030.1">
    <property type="protein sequence ID" value="TraesSYM3D03G01876030.1"/>
    <property type="gene ID" value="TraesSYM3D03G01876030"/>
</dbReference>
<organism evidence="3">
    <name type="scientific">Triticum aestivum</name>
    <name type="common">Wheat</name>
    <dbReference type="NCBI Taxonomy" id="4565"/>
    <lineage>
        <taxon>Eukaryota</taxon>
        <taxon>Viridiplantae</taxon>
        <taxon>Streptophyta</taxon>
        <taxon>Embryophyta</taxon>
        <taxon>Tracheophyta</taxon>
        <taxon>Spermatophyta</taxon>
        <taxon>Magnoliopsida</taxon>
        <taxon>Liliopsida</taxon>
        <taxon>Poales</taxon>
        <taxon>Poaceae</taxon>
        <taxon>BOP clade</taxon>
        <taxon>Pooideae</taxon>
        <taxon>Triticodae</taxon>
        <taxon>Triticeae</taxon>
        <taxon>Triticinae</taxon>
        <taxon>Triticum</taxon>
    </lineage>
</organism>
<name>A0A3B6GRF0_WHEAT</name>
<keyword evidence="2" id="KW-0732">Signal</keyword>
<dbReference type="Proteomes" id="UP000019116">
    <property type="component" value="Chromosome 3D"/>
</dbReference>
<dbReference type="Gramene" id="TraesARI3D03G01885860.1">
    <property type="protein sequence ID" value="TraesARI3D03G01885860.1"/>
    <property type="gene ID" value="TraesARI3D03G01885860"/>
</dbReference>
<sequence length="68" mass="7788">MGTRLQRECRLAFILSAIMLAFEVVREGKENVLHSVSFLQKYEEEMGDAMEKMSSEKGKEQLTPSFTT</sequence>
<keyword evidence="4" id="KW-1185">Reference proteome</keyword>
<protein>
    <submittedName>
        <fullName evidence="3">Uncharacterized protein</fullName>
    </submittedName>
</protein>
<evidence type="ECO:0000256" key="1">
    <source>
        <dbReference type="SAM" id="MobiDB-lite"/>
    </source>
</evidence>